<dbReference type="KEGG" id="gtt:GUITHDRAFT_115075"/>
<dbReference type="EMBL" id="JH993045">
    <property type="protein sequence ID" value="EKX38746.1"/>
    <property type="molecule type" value="Genomic_DNA"/>
</dbReference>
<dbReference type="AlphaFoldDB" id="L1IR40"/>
<reference evidence="1 3" key="1">
    <citation type="journal article" date="2012" name="Nature">
        <title>Algal genomes reveal evolutionary mosaicism and the fate of nucleomorphs.</title>
        <authorList>
            <consortium name="DOE Joint Genome Institute"/>
            <person name="Curtis B.A."/>
            <person name="Tanifuji G."/>
            <person name="Burki F."/>
            <person name="Gruber A."/>
            <person name="Irimia M."/>
            <person name="Maruyama S."/>
            <person name="Arias M.C."/>
            <person name="Ball S.G."/>
            <person name="Gile G.H."/>
            <person name="Hirakawa Y."/>
            <person name="Hopkins J.F."/>
            <person name="Kuo A."/>
            <person name="Rensing S.A."/>
            <person name="Schmutz J."/>
            <person name="Symeonidi A."/>
            <person name="Elias M."/>
            <person name="Eveleigh R.J."/>
            <person name="Herman E.K."/>
            <person name="Klute M.J."/>
            <person name="Nakayama T."/>
            <person name="Obornik M."/>
            <person name="Reyes-Prieto A."/>
            <person name="Armbrust E.V."/>
            <person name="Aves S.J."/>
            <person name="Beiko R.G."/>
            <person name="Coutinho P."/>
            <person name="Dacks J.B."/>
            <person name="Durnford D.G."/>
            <person name="Fast N.M."/>
            <person name="Green B.R."/>
            <person name="Grisdale C.J."/>
            <person name="Hempel F."/>
            <person name="Henrissat B."/>
            <person name="Hoppner M.P."/>
            <person name="Ishida K."/>
            <person name="Kim E."/>
            <person name="Koreny L."/>
            <person name="Kroth P.G."/>
            <person name="Liu Y."/>
            <person name="Malik S.B."/>
            <person name="Maier U.G."/>
            <person name="McRose D."/>
            <person name="Mock T."/>
            <person name="Neilson J.A."/>
            <person name="Onodera N.T."/>
            <person name="Poole A.M."/>
            <person name="Pritham E.J."/>
            <person name="Richards T.A."/>
            <person name="Rocap G."/>
            <person name="Roy S.W."/>
            <person name="Sarai C."/>
            <person name="Schaack S."/>
            <person name="Shirato S."/>
            <person name="Slamovits C.H."/>
            <person name="Spencer D.F."/>
            <person name="Suzuki S."/>
            <person name="Worden A.Z."/>
            <person name="Zauner S."/>
            <person name="Barry K."/>
            <person name="Bell C."/>
            <person name="Bharti A.K."/>
            <person name="Crow J.A."/>
            <person name="Grimwood J."/>
            <person name="Kramer R."/>
            <person name="Lindquist E."/>
            <person name="Lucas S."/>
            <person name="Salamov A."/>
            <person name="McFadden G.I."/>
            <person name="Lane C.E."/>
            <person name="Keeling P.J."/>
            <person name="Gray M.W."/>
            <person name="Grigoriev I.V."/>
            <person name="Archibald J.M."/>
        </authorList>
    </citation>
    <scope>NUCLEOTIDE SEQUENCE</scope>
    <source>
        <strain evidence="1 3">CCMP2712</strain>
    </source>
</reference>
<evidence type="ECO:0000313" key="1">
    <source>
        <dbReference type="EMBL" id="EKX38746.1"/>
    </source>
</evidence>
<reference evidence="3" key="2">
    <citation type="submission" date="2012-11" db="EMBL/GenBank/DDBJ databases">
        <authorList>
            <person name="Kuo A."/>
            <person name="Curtis B.A."/>
            <person name="Tanifuji G."/>
            <person name="Burki F."/>
            <person name="Gruber A."/>
            <person name="Irimia M."/>
            <person name="Maruyama S."/>
            <person name="Arias M.C."/>
            <person name="Ball S.G."/>
            <person name="Gile G.H."/>
            <person name="Hirakawa Y."/>
            <person name="Hopkins J.F."/>
            <person name="Rensing S.A."/>
            <person name="Schmutz J."/>
            <person name="Symeonidi A."/>
            <person name="Elias M."/>
            <person name="Eveleigh R.J."/>
            <person name="Herman E.K."/>
            <person name="Klute M.J."/>
            <person name="Nakayama T."/>
            <person name="Obornik M."/>
            <person name="Reyes-Prieto A."/>
            <person name="Armbrust E.V."/>
            <person name="Aves S.J."/>
            <person name="Beiko R.G."/>
            <person name="Coutinho P."/>
            <person name="Dacks J.B."/>
            <person name="Durnford D.G."/>
            <person name="Fast N.M."/>
            <person name="Green B.R."/>
            <person name="Grisdale C."/>
            <person name="Hempe F."/>
            <person name="Henrissat B."/>
            <person name="Hoppner M.P."/>
            <person name="Ishida K.-I."/>
            <person name="Kim E."/>
            <person name="Koreny L."/>
            <person name="Kroth P.G."/>
            <person name="Liu Y."/>
            <person name="Malik S.-B."/>
            <person name="Maier U.G."/>
            <person name="McRose D."/>
            <person name="Mock T."/>
            <person name="Neilson J.A."/>
            <person name="Onodera N.T."/>
            <person name="Poole A.M."/>
            <person name="Pritham E.J."/>
            <person name="Richards T.A."/>
            <person name="Rocap G."/>
            <person name="Roy S.W."/>
            <person name="Sarai C."/>
            <person name="Schaack S."/>
            <person name="Shirato S."/>
            <person name="Slamovits C.H."/>
            <person name="Spencer D.F."/>
            <person name="Suzuki S."/>
            <person name="Worden A.Z."/>
            <person name="Zauner S."/>
            <person name="Barry K."/>
            <person name="Bell C."/>
            <person name="Bharti A.K."/>
            <person name="Crow J.A."/>
            <person name="Grimwood J."/>
            <person name="Kramer R."/>
            <person name="Lindquist E."/>
            <person name="Lucas S."/>
            <person name="Salamov A."/>
            <person name="McFadden G.I."/>
            <person name="Lane C.E."/>
            <person name="Keeling P.J."/>
            <person name="Gray M.W."/>
            <person name="Grigoriev I.V."/>
            <person name="Archibald J.M."/>
        </authorList>
    </citation>
    <scope>NUCLEOTIDE SEQUENCE</scope>
    <source>
        <strain evidence="3">CCMP2712</strain>
    </source>
</reference>
<dbReference type="RefSeq" id="XP_005825726.1">
    <property type="nucleotide sequence ID" value="XM_005825669.1"/>
</dbReference>
<dbReference type="GeneID" id="17295514"/>
<reference evidence="2" key="3">
    <citation type="submission" date="2016-03" db="UniProtKB">
        <authorList>
            <consortium name="EnsemblProtists"/>
        </authorList>
    </citation>
    <scope>IDENTIFICATION</scope>
</reference>
<dbReference type="EnsemblProtists" id="EKX38746">
    <property type="protein sequence ID" value="EKX38746"/>
    <property type="gene ID" value="GUITHDRAFT_115075"/>
</dbReference>
<keyword evidence="3" id="KW-1185">Reference proteome</keyword>
<name>L1IR40_GUITC</name>
<dbReference type="PaxDb" id="55529-EKX38746"/>
<dbReference type="HOGENOM" id="CLU_2113634_0_0_1"/>
<evidence type="ECO:0000313" key="3">
    <source>
        <dbReference type="Proteomes" id="UP000011087"/>
    </source>
</evidence>
<protein>
    <submittedName>
        <fullName evidence="1 2">Uncharacterized protein</fullName>
    </submittedName>
</protein>
<organism evidence="1">
    <name type="scientific">Guillardia theta (strain CCMP2712)</name>
    <name type="common">Cryptophyte</name>
    <dbReference type="NCBI Taxonomy" id="905079"/>
    <lineage>
        <taxon>Eukaryota</taxon>
        <taxon>Cryptophyceae</taxon>
        <taxon>Pyrenomonadales</taxon>
        <taxon>Geminigeraceae</taxon>
        <taxon>Guillardia</taxon>
    </lineage>
</organism>
<accession>L1IR40</accession>
<sequence>MARPHQRLEHEAMLDEPELRELFVEAGDLRSELTSMNSIRADGKAPKCNPAGKLDTTGVLAAADVSTDIGQSAASGKSTNTTLDPSAACLRGFALGLAMPRLGFTGSLYTVCMQV</sequence>
<gene>
    <name evidence="1" type="ORF">GUITHDRAFT_115075</name>
</gene>
<dbReference type="Proteomes" id="UP000011087">
    <property type="component" value="Unassembled WGS sequence"/>
</dbReference>
<evidence type="ECO:0000313" key="2">
    <source>
        <dbReference type="EnsemblProtists" id="EKX38746"/>
    </source>
</evidence>
<proteinExistence type="predicted"/>